<feature type="signal peptide" evidence="1">
    <location>
        <begin position="1"/>
        <end position="21"/>
    </location>
</feature>
<keyword evidence="1" id="KW-0732">Signal</keyword>
<reference evidence="2 3" key="1">
    <citation type="submission" date="2015-01" db="EMBL/GenBank/DDBJ databases">
        <title>Vibrio sp. C5 JCM 19232 whole genome shotgun sequence.</title>
        <authorList>
            <person name="Sawabe T."/>
            <person name="Meirelles P."/>
            <person name="Feng G."/>
            <person name="Sayaka M."/>
            <person name="Hattori M."/>
            <person name="Ohkuma M."/>
        </authorList>
    </citation>
    <scope>NUCLEOTIDE SEQUENCE [LARGE SCALE GENOMIC DNA]</scope>
    <source>
        <strain evidence="2 3">JCM19232</strain>
    </source>
</reference>
<organism evidence="2 3">
    <name type="scientific">Vibrio ishigakensis</name>
    <dbReference type="NCBI Taxonomy" id="1481914"/>
    <lineage>
        <taxon>Bacteria</taxon>
        <taxon>Pseudomonadati</taxon>
        <taxon>Pseudomonadota</taxon>
        <taxon>Gammaproteobacteria</taxon>
        <taxon>Vibrionales</taxon>
        <taxon>Vibrionaceae</taxon>
        <taxon>Vibrio</taxon>
    </lineage>
</organism>
<name>A0A0B8P5X5_9VIBR</name>
<dbReference type="EMBL" id="BBSA01000001">
    <property type="protein sequence ID" value="GAM59912.1"/>
    <property type="molecule type" value="Genomic_DNA"/>
</dbReference>
<evidence type="ECO:0000313" key="3">
    <source>
        <dbReference type="Proteomes" id="UP000031670"/>
    </source>
</evidence>
<evidence type="ECO:0000256" key="1">
    <source>
        <dbReference type="SAM" id="SignalP"/>
    </source>
</evidence>
<feature type="chain" id="PRO_5002139732" evidence="1">
    <location>
        <begin position="22"/>
        <end position="176"/>
    </location>
</feature>
<evidence type="ECO:0000313" key="2">
    <source>
        <dbReference type="EMBL" id="GAM59912.1"/>
    </source>
</evidence>
<dbReference type="Proteomes" id="UP000031670">
    <property type="component" value="Unassembled WGS sequence"/>
</dbReference>
<comment type="caution">
    <text evidence="2">The sequence shown here is derived from an EMBL/GenBank/DDBJ whole genome shotgun (WGS) entry which is preliminary data.</text>
</comment>
<protein>
    <submittedName>
        <fullName evidence="2">Uncharacterized protein</fullName>
    </submittedName>
</protein>
<proteinExistence type="predicted"/>
<dbReference type="AlphaFoldDB" id="A0A0B8P5X5"/>
<gene>
    <name evidence="2" type="ORF">JCM19232_245</name>
</gene>
<sequence length="176" mass="18597">MARKLIVAFALCILPVSFLHADEISLPESQVVDNQTLSSMRGGFQIGGDYIVDIGISIAAVVNGENIYRTTIANLVFKNGTLTSTGGASVGNEPVPANLVNVVQVGDGNVIENPPSPEAPTPGIVDSSVINIIQNTVDNSVIGINTIVDIDARVDSINKQIQADLRLKDALLNHRQ</sequence>
<reference evidence="2 3" key="2">
    <citation type="submission" date="2015-01" db="EMBL/GenBank/DDBJ databases">
        <authorList>
            <consortium name="NBRP consortium"/>
            <person name="Sawabe T."/>
            <person name="Meirelles P."/>
            <person name="Feng G."/>
            <person name="Sayaka M."/>
            <person name="Hattori M."/>
            <person name="Ohkuma M."/>
        </authorList>
    </citation>
    <scope>NUCLEOTIDE SEQUENCE [LARGE SCALE GENOMIC DNA]</scope>
    <source>
        <strain evidence="2 3">JCM19232</strain>
    </source>
</reference>
<accession>A0A0B8P5X5</accession>